<keyword evidence="3" id="KW-1185">Reference proteome</keyword>
<accession>A0A545UD00</accession>
<evidence type="ECO:0000256" key="1">
    <source>
        <dbReference type="SAM" id="SignalP"/>
    </source>
</evidence>
<organism evidence="2 3">
    <name type="scientific">Aliikangiella coralliicola</name>
    <dbReference type="NCBI Taxonomy" id="2592383"/>
    <lineage>
        <taxon>Bacteria</taxon>
        <taxon>Pseudomonadati</taxon>
        <taxon>Pseudomonadota</taxon>
        <taxon>Gammaproteobacteria</taxon>
        <taxon>Oceanospirillales</taxon>
        <taxon>Pleioneaceae</taxon>
        <taxon>Aliikangiella</taxon>
    </lineage>
</organism>
<sequence length="208" mass="22905">MKNIKQTLTALTLGAIAMTSVAISAADTEKRHIMVKVDKSGDHDALVDLKVDGDAEAFTMPELEVGESKTITTKSGKTIFISKTEEGLTLDVEGKQVKLPSFDGHLGARIHSSLPLHQSFKNTVQISGVKLDDNQKQIIKDAFAAAGIDKKINFSEHNLMVFSTDDMEFGKGGKHMKWFGESDAQFEFIVDDESEVIIDKKIIHIEEK</sequence>
<gene>
    <name evidence="2" type="ORF">FLL46_12900</name>
</gene>
<evidence type="ECO:0000313" key="3">
    <source>
        <dbReference type="Proteomes" id="UP000315439"/>
    </source>
</evidence>
<proteinExistence type="predicted"/>
<comment type="caution">
    <text evidence="2">The sequence shown here is derived from an EMBL/GenBank/DDBJ whole genome shotgun (WGS) entry which is preliminary data.</text>
</comment>
<dbReference type="Proteomes" id="UP000315439">
    <property type="component" value="Unassembled WGS sequence"/>
</dbReference>
<feature type="chain" id="PRO_5022212163" evidence="1">
    <location>
        <begin position="26"/>
        <end position="208"/>
    </location>
</feature>
<keyword evidence="1" id="KW-0732">Signal</keyword>
<feature type="signal peptide" evidence="1">
    <location>
        <begin position="1"/>
        <end position="25"/>
    </location>
</feature>
<reference evidence="2 3" key="1">
    <citation type="submission" date="2019-07" db="EMBL/GenBank/DDBJ databases">
        <title>Draft genome for Aliikangiella sp. M105.</title>
        <authorList>
            <person name="Wang G."/>
        </authorList>
    </citation>
    <scope>NUCLEOTIDE SEQUENCE [LARGE SCALE GENOMIC DNA]</scope>
    <source>
        <strain evidence="2 3">M105</strain>
    </source>
</reference>
<evidence type="ECO:0000313" key="2">
    <source>
        <dbReference type="EMBL" id="TQV87342.1"/>
    </source>
</evidence>
<dbReference type="EMBL" id="VIKS01000008">
    <property type="protein sequence ID" value="TQV87342.1"/>
    <property type="molecule type" value="Genomic_DNA"/>
</dbReference>
<dbReference type="OrthoDB" id="9857165at2"/>
<dbReference type="AlphaFoldDB" id="A0A545UD00"/>
<name>A0A545UD00_9GAMM</name>
<dbReference type="RefSeq" id="WP_142893986.1">
    <property type="nucleotide sequence ID" value="NZ_ML660164.1"/>
</dbReference>
<protein>
    <submittedName>
        <fullName evidence="2">Uncharacterized protein</fullName>
    </submittedName>
</protein>